<feature type="compositionally biased region" description="Basic and acidic residues" evidence="5">
    <location>
        <begin position="13"/>
        <end position="25"/>
    </location>
</feature>
<evidence type="ECO:0000256" key="2">
    <source>
        <dbReference type="ARBA" id="ARBA00022692"/>
    </source>
</evidence>
<sequence length="792" mass="86195">MASADASVATTAEEDHVESLGEVKVETSLSSSDKIETSSDRGNAPAASSSASKDDDGKEEVPAKVDGTSSSSQLAEEEGDQQENISSNPQEKESVLQQLENLDALASVVPSQSEDSVASLRLHDEAEPKKEREIEQNEPECEEKSEKEQPQDTEPLEVPKSQSTPSQQQAQPAQPQTNQSKRDETVNQPQQFTPPRSQVPLSSSSATTEIVKSMFGPSVGLCWGDFSCQHNHVRGRLYASSEAVLFYSNIFGFEKKIALRYDDVQQMQLYRATSIQVSVLDKPSHGEDDVTHYVFKGFSDRAQTLQILIDLWQQSQGAENIEAPEEAEEEIKLASSSREELPPQQSSIQAPGTSTTHSMSPGAPDEERAAITATATTTTRQPSNVPLPQSILRPSKLSTPPSKSQSPARMDTAQTPQRLFPDLASSAARRGRSKSLPPLHRRKSFKRSQSPGTEASGGSGTGTDAKDNTSPSTDSFDWDKSPSEGDLAAWNNAKKNADACIKDIGIKPMSLACSLATFFKLFLTDDAPNSVDKYQRGDAVKDVDVVITPWKEEDSSSDPGITLVRTINFRHPVSSSFGVGPSHAPTKKRQRMFRYPGCGICISSSTNVEGLPGADCFVVEDWWIIEVSKPGNDRSGVTFSAKFGSKFTKYTFLKGVIQKNIKSGNIDWFRGYEKMVHAAVKEHSSSGDDSASVPDKDAAVASINLSPTSEEDGTTFGDTFQNLIGNKGGVVLLVVVVVASQLLVSVVFFLLVMDMRRSQKTSETLLEEMKLLRLEHGQMLEVLVKQGREFGE</sequence>
<organism evidence="8 9">
    <name type="scientific">Seminavis robusta</name>
    <dbReference type="NCBI Taxonomy" id="568900"/>
    <lineage>
        <taxon>Eukaryota</taxon>
        <taxon>Sar</taxon>
        <taxon>Stramenopiles</taxon>
        <taxon>Ochrophyta</taxon>
        <taxon>Bacillariophyta</taxon>
        <taxon>Bacillariophyceae</taxon>
        <taxon>Bacillariophycidae</taxon>
        <taxon>Naviculales</taxon>
        <taxon>Naviculaceae</taxon>
        <taxon>Seminavis</taxon>
    </lineage>
</organism>
<feature type="compositionally biased region" description="Low complexity" evidence="5">
    <location>
        <begin position="161"/>
        <end position="179"/>
    </location>
</feature>
<evidence type="ECO:0000313" key="8">
    <source>
        <dbReference type="EMBL" id="CAB9521515.1"/>
    </source>
</evidence>
<dbReference type="InterPro" id="IPR011993">
    <property type="entry name" value="PH-like_dom_sf"/>
</dbReference>
<dbReference type="Proteomes" id="UP001153069">
    <property type="component" value="Unassembled WGS sequence"/>
</dbReference>
<comment type="subcellular location">
    <subcellularLocation>
        <location evidence="1">Membrane</location>
        <topology evidence="1">Single-pass membrane protein</topology>
    </subcellularLocation>
</comment>
<comment type="caution">
    <text evidence="8">The sequence shown here is derived from an EMBL/GenBank/DDBJ whole genome shotgun (WGS) entry which is preliminary data.</text>
</comment>
<keyword evidence="9" id="KW-1185">Reference proteome</keyword>
<feature type="compositionally biased region" description="Polar residues" evidence="5">
    <location>
        <begin position="396"/>
        <end position="417"/>
    </location>
</feature>
<dbReference type="AlphaFoldDB" id="A0A9N8HQX5"/>
<feature type="compositionally biased region" description="Polar residues" evidence="5">
    <location>
        <begin position="343"/>
        <end position="359"/>
    </location>
</feature>
<accession>A0A9N8HQX5</accession>
<feature type="compositionally biased region" description="Polar residues" evidence="5">
    <location>
        <begin position="186"/>
        <end position="205"/>
    </location>
</feature>
<protein>
    <submittedName>
        <fullName evidence="8">GRAM domain containing</fullName>
    </submittedName>
</protein>
<proteinExistence type="predicted"/>
<evidence type="ECO:0000256" key="5">
    <source>
        <dbReference type="SAM" id="MobiDB-lite"/>
    </source>
</evidence>
<feature type="domain" description="VASt" evidence="7">
    <location>
        <begin position="502"/>
        <end position="684"/>
    </location>
</feature>
<dbReference type="EMBL" id="CAICTM010001201">
    <property type="protein sequence ID" value="CAB9521515.1"/>
    <property type="molecule type" value="Genomic_DNA"/>
</dbReference>
<dbReference type="Gene3D" id="2.30.29.30">
    <property type="entry name" value="Pleckstrin-homology domain (PH domain)/Phosphotyrosine-binding domain (PTB)"/>
    <property type="match status" value="1"/>
</dbReference>
<keyword evidence="2 6" id="KW-0812">Transmembrane</keyword>
<dbReference type="PANTHER" id="PTHR47666">
    <property type="entry name" value="PROTEIN VASCULAR ASSOCIATED DEATH 1, CHLOROPLASTIC"/>
    <property type="match status" value="1"/>
</dbReference>
<dbReference type="PROSITE" id="PS51778">
    <property type="entry name" value="VAST"/>
    <property type="match status" value="1"/>
</dbReference>
<keyword evidence="3 6" id="KW-1133">Transmembrane helix</keyword>
<dbReference type="OrthoDB" id="2162691at2759"/>
<evidence type="ECO:0000256" key="1">
    <source>
        <dbReference type="ARBA" id="ARBA00004167"/>
    </source>
</evidence>
<feature type="compositionally biased region" description="Basic and acidic residues" evidence="5">
    <location>
        <begin position="52"/>
        <end position="63"/>
    </location>
</feature>
<evidence type="ECO:0000256" key="4">
    <source>
        <dbReference type="ARBA" id="ARBA00023136"/>
    </source>
</evidence>
<evidence type="ECO:0000256" key="3">
    <source>
        <dbReference type="ARBA" id="ARBA00022989"/>
    </source>
</evidence>
<feature type="transmembrane region" description="Helical" evidence="6">
    <location>
        <begin position="730"/>
        <end position="752"/>
    </location>
</feature>
<name>A0A9N8HQX5_9STRA</name>
<dbReference type="Pfam" id="PF02893">
    <property type="entry name" value="GRAM"/>
    <property type="match status" value="1"/>
</dbReference>
<feature type="compositionally biased region" description="Polar residues" evidence="5">
    <location>
        <begin position="82"/>
        <end position="100"/>
    </location>
</feature>
<gene>
    <name evidence="8" type="ORF">SEMRO_1203_G252070.1</name>
</gene>
<feature type="compositionally biased region" description="Basic residues" evidence="5">
    <location>
        <begin position="429"/>
        <end position="446"/>
    </location>
</feature>
<dbReference type="GO" id="GO:0016020">
    <property type="term" value="C:membrane"/>
    <property type="evidence" value="ECO:0007669"/>
    <property type="project" value="UniProtKB-SubCell"/>
</dbReference>
<dbReference type="InterPro" id="IPR031968">
    <property type="entry name" value="VASt"/>
</dbReference>
<dbReference type="Pfam" id="PF16016">
    <property type="entry name" value="VASt"/>
    <property type="match status" value="1"/>
</dbReference>
<feature type="region of interest" description="Disordered" evidence="5">
    <location>
        <begin position="1"/>
        <end position="205"/>
    </location>
</feature>
<feature type="compositionally biased region" description="Basic and acidic residues" evidence="5">
    <location>
        <begin position="121"/>
        <end position="135"/>
    </location>
</feature>
<dbReference type="PANTHER" id="PTHR47666:SF1">
    <property type="entry name" value="PROTEIN VASCULAR ASSOCIATED DEATH 1, CHLOROPLASTIC"/>
    <property type="match status" value="1"/>
</dbReference>
<evidence type="ECO:0000256" key="6">
    <source>
        <dbReference type="SAM" id="Phobius"/>
    </source>
</evidence>
<dbReference type="InterPro" id="IPR004182">
    <property type="entry name" value="GRAM"/>
</dbReference>
<evidence type="ECO:0000313" key="9">
    <source>
        <dbReference type="Proteomes" id="UP001153069"/>
    </source>
</evidence>
<feature type="region of interest" description="Disordered" evidence="5">
    <location>
        <begin position="319"/>
        <end position="483"/>
    </location>
</feature>
<reference evidence="8" key="1">
    <citation type="submission" date="2020-06" db="EMBL/GenBank/DDBJ databases">
        <authorList>
            <consortium name="Plant Systems Biology data submission"/>
        </authorList>
    </citation>
    <scope>NUCLEOTIDE SEQUENCE</scope>
    <source>
        <strain evidence="8">D6</strain>
    </source>
</reference>
<feature type="compositionally biased region" description="Low complexity" evidence="5">
    <location>
        <begin position="370"/>
        <end position="379"/>
    </location>
</feature>
<evidence type="ECO:0000259" key="7">
    <source>
        <dbReference type="PROSITE" id="PS51778"/>
    </source>
</evidence>
<keyword evidence="4 6" id="KW-0472">Membrane</keyword>